<dbReference type="InterPro" id="IPR036179">
    <property type="entry name" value="Ig-like_dom_sf"/>
</dbReference>
<keyword evidence="5" id="KW-0472">Membrane</keyword>
<feature type="non-terminal residue" evidence="9">
    <location>
        <position position="1"/>
    </location>
</feature>
<keyword evidence="3" id="KW-0812">Transmembrane</keyword>
<dbReference type="GO" id="GO:0038023">
    <property type="term" value="F:signaling receptor activity"/>
    <property type="evidence" value="ECO:0007669"/>
    <property type="project" value="InterPro"/>
</dbReference>
<evidence type="ECO:0000313" key="10">
    <source>
        <dbReference type="Proteomes" id="UP000557268"/>
    </source>
</evidence>
<comment type="caution">
    <text evidence="9">The sequence shown here is derived from an EMBL/GenBank/DDBJ whole genome shotgun (WGS) entry which is preliminary data.</text>
</comment>
<organism evidence="9 10">
    <name type="scientific">Hylia prasina</name>
    <name type="common">green hylia</name>
    <dbReference type="NCBI Taxonomy" id="208073"/>
    <lineage>
        <taxon>Eukaryota</taxon>
        <taxon>Metazoa</taxon>
        <taxon>Chordata</taxon>
        <taxon>Craniata</taxon>
        <taxon>Vertebrata</taxon>
        <taxon>Euteleostomi</taxon>
        <taxon>Archelosauria</taxon>
        <taxon>Archosauria</taxon>
        <taxon>Dinosauria</taxon>
        <taxon>Saurischia</taxon>
        <taxon>Theropoda</taxon>
        <taxon>Coelurosauria</taxon>
        <taxon>Aves</taxon>
        <taxon>Neognathae</taxon>
        <taxon>Neoaves</taxon>
        <taxon>Telluraves</taxon>
        <taxon>Australaves</taxon>
        <taxon>Passeriformes</taxon>
        <taxon>Sylvioidea</taxon>
        <taxon>Sylviidae</taxon>
        <taxon>Acrocephalinae</taxon>
        <taxon>Hylia</taxon>
    </lineage>
</organism>
<evidence type="ECO:0000256" key="3">
    <source>
        <dbReference type="ARBA" id="ARBA00022692"/>
    </source>
</evidence>
<dbReference type="AlphaFoldDB" id="A0A7K5WM16"/>
<feature type="non-terminal residue" evidence="9">
    <location>
        <position position="177"/>
    </location>
</feature>
<evidence type="ECO:0000256" key="5">
    <source>
        <dbReference type="ARBA" id="ARBA00023136"/>
    </source>
</evidence>
<proteinExistence type="inferred from homology"/>
<dbReference type="EMBL" id="VYXD01011915">
    <property type="protein sequence ID" value="NWU42038.1"/>
    <property type="molecule type" value="Genomic_DNA"/>
</dbReference>
<dbReference type="PROSITE" id="PS50835">
    <property type="entry name" value="IG_LIKE"/>
    <property type="match status" value="1"/>
</dbReference>
<dbReference type="GO" id="GO:0009897">
    <property type="term" value="C:external side of plasma membrane"/>
    <property type="evidence" value="ECO:0007669"/>
    <property type="project" value="TreeGrafter"/>
</dbReference>
<dbReference type="InterPro" id="IPR007110">
    <property type="entry name" value="Ig-like_dom"/>
</dbReference>
<evidence type="ECO:0000256" key="4">
    <source>
        <dbReference type="ARBA" id="ARBA00022989"/>
    </source>
</evidence>
<feature type="domain" description="Ig-like" evidence="8">
    <location>
        <begin position="1"/>
        <end position="93"/>
    </location>
</feature>
<dbReference type="InterPro" id="IPR013106">
    <property type="entry name" value="Ig_V-set"/>
</dbReference>
<dbReference type="SUPFAM" id="SSF48726">
    <property type="entry name" value="Immunoglobulin"/>
    <property type="match status" value="2"/>
</dbReference>
<keyword evidence="4" id="KW-1133">Transmembrane helix</keyword>
<evidence type="ECO:0000256" key="7">
    <source>
        <dbReference type="ARBA" id="ARBA00023180"/>
    </source>
</evidence>
<dbReference type="InterPro" id="IPR040012">
    <property type="entry name" value="CD200R"/>
</dbReference>
<gene>
    <name evidence="9" type="primary">Cd200r1a</name>
    <name evidence="9" type="ORF">HYLPRA_R00809</name>
</gene>
<dbReference type="Gene3D" id="2.60.40.10">
    <property type="entry name" value="Immunoglobulins"/>
    <property type="match status" value="2"/>
</dbReference>
<keyword evidence="6" id="KW-1015">Disulfide bond</keyword>
<name>A0A7K5WM16_9SYLV</name>
<sequence length="177" mass="19044">VGDSSVLTCLIKGKISMLTWTITPKAGGPCTLVYRTDTNMTHRANCSDNINWKFRAGLAPALEIQQVRIAQEGNYSCEVASTDGNFRTTYHLTVLAPPRLSLYCDERGSPVCEAAAGKPPARLSWVPESSSRAQEKCHDNGTVTVLSKFTACSTNGTNVTTCMVSHPAGNWSQSIAC</sequence>
<dbReference type="Proteomes" id="UP000557268">
    <property type="component" value="Unassembled WGS sequence"/>
</dbReference>
<dbReference type="Pfam" id="PF07686">
    <property type="entry name" value="V-set"/>
    <property type="match status" value="1"/>
</dbReference>
<accession>A0A7K5WM16</accession>
<evidence type="ECO:0000259" key="8">
    <source>
        <dbReference type="PROSITE" id="PS50835"/>
    </source>
</evidence>
<evidence type="ECO:0000256" key="2">
    <source>
        <dbReference type="ARBA" id="ARBA00008215"/>
    </source>
</evidence>
<comment type="similarity">
    <text evidence="2">Belongs to the CD200R family.</text>
</comment>
<dbReference type="PANTHER" id="PTHR21462:SF2">
    <property type="entry name" value="CELL SURFACE GLYCOPROTEIN CD200 RECEPTOR 2"/>
    <property type="match status" value="1"/>
</dbReference>
<keyword evidence="10" id="KW-1185">Reference proteome</keyword>
<dbReference type="GO" id="GO:0150077">
    <property type="term" value="P:regulation of neuroinflammatory response"/>
    <property type="evidence" value="ECO:0007669"/>
    <property type="project" value="InterPro"/>
</dbReference>
<dbReference type="InterPro" id="IPR013783">
    <property type="entry name" value="Ig-like_fold"/>
</dbReference>
<keyword evidence="7" id="KW-0325">Glycoprotein</keyword>
<dbReference type="PANTHER" id="PTHR21462">
    <property type="entry name" value="CELL SURFACE GLYCOPROTEIN OX2 RECEPTOR PRECURSOR"/>
    <property type="match status" value="1"/>
</dbReference>
<protein>
    <submittedName>
        <fullName evidence="9">MOR1A protein</fullName>
    </submittedName>
</protein>
<evidence type="ECO:0000256" key="1">
    <source>
        <dbReference type="ARBA" id="ARBA00004167"/>
    </source>
</evidence>
<evidence type="ECO:0000313" key="9">
    <source>
        <dbReference type="EMBL" id="NWU42038.1"/>
    </source>
</evidence>
<comment type="subcellular location">
    <subcellularLocation>
        <location evidence="1">Membrane</location>
        <topology evidence="1">Single-pass membrane protein</topology>
    </subcellularLocation>
</comment>
<reference evidence="9 10" key="1">
    <citation type="submission" date="2019-09" db="EMBL/GenBank/DDBJ databases">
        <title>Bird 10,000 Genomes (B10K) Project - Family phase.</title>
        <authorList>
            <person name="Zhang G."/>
        </authorList>
    </citation>
    <scope>NUCLEOTIDE SEQUENCE [LARGE SCALE GENOMIC DNA]</scope>
    <source>
        <strain evidence="9">B10K-DU-001-70</strain>
        <tissue evidence="9">Muscle</tissue>
    </source>
</reference>
<evidence type="ECO:0000256" key="6">
    <source>
        <dbReference type="ARBA" id="ARBA00023157"/>
    </source>
</evidence>